<dbReference type="InterPro" id="IPR004044">
    <property type="entry name" value="KH_dom_type_2"/>
</dbReference>
<comment type="similarity">
    <text evidence="6">Belongs to the NusA family.</text>
</comment>
<dbReference type="AlphaFoldDB" id="A0A0P7ZK45"/>
<keyword evidence="5 6" id="KW-0804">Transcription</keyword>
<comment type="subcellular location">
    <subcellularLocation>
        <location evidence="6">Cytoplasm</location>
    </subcellularLocation>
</comment>
<keyword evidence="3 7" id="KW-0694">RNA-binding</keyword>
<evidence type="ECO:0000313" key="10">
    <source>
        <dbReference type="Proteomes" id="UP000050360"/>
    </source>
</evidence>
<gene>
    <name evidence="6 9" type="primary">nusA</name>
    <name evidence="9" type="ORF">MPEBLZ_01077</name>
</gene>
<dbReference type="GO" id="GO:0005829">
    <property type="term" value="C:cytosol"/>
    <property type="evidence" value="ECO:0007669"/>
    <property type="project" value="TreeGrafter"/>
</dbReference>
<protein>
    <recommendedName>
        <fullName evidence="6">Probable transcription termination protein NusA</fullName>
    </recommendedName>
</protein>
<dbReference type="PANTHER" id="PTHR22648">
    <property type="entry name" value="TRANSCRIPTION TERMINATION FACTOR NUSA"/>
    <property type="match status" value="1"/>
</dbReference>
<accession>A0A0P7ZK45</accession>
<keyword evidence="2 6" id="KW-0963">Cytoplasm</keyword>
<dbReference type="InterPro" id="IPR015946">
    <property type="entry name" value="KH_dom-like_a/b"/>
</dbReference>
<proteinExistence type="inferred from homology"/>
<dbReference type="PANTHER" id="PTHR22648:SF0">
    <property type="entry name" value="TRANSCRIPTION TERMINATION_ANTITERMINATION PROTEIN NUSA"/>
    <property type="match status" value="1"/>
</dbReference>
<keyword evidence="1 6" id="KW-0806">Transcription termination</keyword>
<dbReference type="HAMAP" id="MF_00945_A">
    <property type="entry name" value="NusA_A"/>
    <property type="match status" value="1"/>
</dbReference>
<evidence type="ECO:0000256" key="2">
    <source>
        <dbReference type="ARBA" id="ARBA00022490"/>
    </source>
</evidence>
<keyword evidence="9" id="KW-0648">Protein biosynthesis</keyword>
<dbReference type="CDD" id="cd22530">
    <property type="entry name" value="KH-II_NusA_arch_rpt1"/>
    <property type="match status" value="1"/>
</dbReference>
<evidence type="ECO:0000256" key="1">
    <source>
        <dbReference type="ARBA" id="ARBA00022472"/>
    </source>
</evidence>
<dbReference type="GO" id="GO:0003746">
    <property type="term" value="F:translation elongation factor activity"/>
    <property type="evidence" value="ECO:0007669"/>
    <property type="project" value="UniProtKB-KW"/>
</dbReference>
<dbReference type="GO" id="GO:0003723">
    <property type="term" value="F:RNA binding"/>
    <property type="evidence" value="ECO:0007669"/>
    <property type="project" value="UniProtKB-UniRule"/>
</dbReference>
<evidence type="ECO:0000256" key="5">
    <source>
        <dbReference type="ARBA" id="ARBA00023163"/>
    </source>
</evidence>
<dbReference type="GO" id="GO:0031564">
    <property type="term" value="P:transcription antitermination"/>
    <property type="evidence" value="ECO:0007669"/>
    <property type="project" value="InterPro"/>
</dbReference>
<evidence type="ECO:0000259" key="8">
    <source>
        <dbReference type="Pfam" id="PF07650"/>
    </source>
</evidence>
<dbReference type="InterPro" id="IPR009019">
    <property type="entry name" value="KH_sf_prok-type"/>
</dbReference>
<dbReference type="Proteomes" id="UP000050360">
    <property type="component" value="Unassembled WGS sequence"/>
</dbReference>
<evidence type="ECO:0000313" key="9">
    <source>
        <dbReference type="EMBL" id="KPQ44321.1"/>
    </source>
</evidence>
<feature type="domain" description="KH type-2" evidence="8">
    <location>
        <begin position="13"/>
        <end position="96"/>
    </location>
</feature>
<organism evidence="9 10">
    <name type="scientific">Candidatus Methanoperedens nitratireducens</name>
    <dbReference type="NCBI Taxonomy" id="1392998"/>
    <lineage>
        <taxon>Archaea</taxon>
        <taxon>Methanobacteriati</taxon>
        <taxon>Methanobacteriota</taxon>
        <taxon>Stenosarchaea group</taxon>
        <taxon>Methanomicrobia</taxon>
        <taxon>Methanosarcinales</taxon>
        <taxon>ANME-2 cluster</taxon>
        <taxon>Candidatus Methanoperedentaceae</taxon>
        <taxon>Candidatus Methanoperedens</taxon>
    </lineage>
</organism>
<keyword evidence="4 6" id="KW-0805">Transcription regulation</keyword>
<dbReference type="EMBL" id="LKCM01000099">
    <property type="protein sequence ID" value="KPQ44321.1"/>
    <property type="molecule type" value="Genomic_DNA"/>
</dbReference>
<evidence type="ECO:0000256" key="4">
    <source>
        <dbReference type="ARBA" id="ARBA00023015"/>
    </source>
</evidence>
<dbReference type="FunFam" id="3.30.300.20:FF:000024">
    <property type="entry name" value="Probable transcription termination protein NusA"/>
    <property type="match status" value="1"/>
</dbReference>
<evidence type="ECO:0000256" key="6">
    <source>
        <dbReference type="HAMAP-Rule" id="MF_00945"/>
    </source>
</evidence>
<evidence type="ECO:0000256" key="3">
    <source>
        <dbReference type="ARBA" id="ARBA00022884"/>
    </source>
</evidence>
<dbReference type="Pfam" id="PF07650">
    <property type="entry name" value="KH_2"/>
    <property type="match status" value="1"/>
</dbReference>
<keyword evidence="9" id="KW-0251">Elongation factor</keyword>
<dbReference type="Gene3D" id="3.30.300.20">
    <property type="match status" value="2"/>
</dbReference>
<comment type="function">
    <text evidence="6">Participates in transcription termination.</text>
</comment>
<evidence type="ECO:0000256" key="7">
    <source>
        <dbReference type="PROSITE-ProRule" id="PRU00117"/>
    </source>
</evidence>
<dbReference type="PROSITE" id="PS50084">
    <property type="entry name" value="KH_TYPE_1"/>
    <property type="match status" value="2"/>
</dbReference>
<dbReference type="NCBIfam" id="TIGR01952">
    <property type="entry name" value="nusA_arch"/>
    <property type="match status" value="1"/>
</dbReference>
<comment type="caution">
    <text evidence="9">The sequence shown here is derived from an EMBL/GenBank/DDBJ whole genome shotgun (WGS) entry which is preliminary data.</text>
</comment>
<dbReference type="CDD" id="cd22531">
    <property type="entry name" value="KH-II_NusA_arch_rpt2"/>
    <property type="match status" value="1"/>
</dbReference>
<sequence>MSEVKLSMDGIRYIALFEKITGAQARDCYEDTENNRLLFVVRNGDMGLAIGKGGEHINNVKKAIGKSVEIIEHSDDPVLFIKNAFHPITLKNINIKINDGKRIAYVEVPTKEKGLAIGRDGKNIEKVKKLSLRHHNINDVIIQ</sequence>
<dbReference type="InterPro" id="IPR010212">
    <property type="entry name" value="NusA_arc"/>
</dbReference>
<dbReference type="GO" id="GO:0006353">
    <property type="term" value="P:DNA-templated transcription termination"/>
    <property type="evidence" value="ECO:0007669"/>
    <property type="project" value="UniProtKB-UniRule"/>
</dbReference>
<dbReference type="InterPro" id="IPR030842">
    <property type="entry name" value="TF_NusA_bacterial"/>
</dbReference>
<name>A0A0P7ZK45_9EURY</name>
<reference evidence="9 10" key="1">
    <citation type="submission" date="2015-09" db="EMBL/GenBank/DDBJ databases">
        <title>A metagenomics-based metabolic model of nitrate-dependent anaerobic oxidation of methane by Methanoperedens-like archaea.</title>
        <authorList>
            <person name="Arshad A."/>
            <person name="Speth D.R."/>
            <person name="De Graaf R.M."/>
            <person name="Op Den Camp H.J."/>
            <person name="Jetten M.S."/>
            <person name="Welte C.U."/>
        </authorList>
    </citation>
    <scope>NUCLEOTIDE SEQUENCE [LARGE SCALE GENOMIC DNA]</scope>
</reference>
<dbReference type="SUPFAM" id="SSF54814">
    <property type="entry name" value="Prokaryotic type KH domain (KH-domain type II)"/>
    <property type="match status" value="2"/>
</dbReference>
<dbReference type="PATRIC" id="fig|1719120.3.peg.1160"/>